<name>A0ACB8W8B1_9TELE</name>
<gene>
    <name evidence="1" type="ORF">L3Q82_010798</name>
</gene>
<sequence length="201" mass="22735">MADDEAEQDRSPENGIGETIGELRQQLQELQEVVVRECAESPAQASSEYCQEFCRTLLQYAGRWRIEEEPLPLVEVYIIALLSYAQASPYLSLQCENVPLVVERLSLSFVELLLSLKDIPDGLWKEFKSSVQFAYSKLQEKGITQLSLLFSLGQYDGVWASSVLQGLLSNKNIQTEQVEEFMVQEGPVLLEQERPVLLESS</sequence>
<organism evidence="1 2">
    <name type="scientific">Scortum barcoo</name>
    <name type="common">barcoo grunter</name>
    <dbReference type="NCBI Taxonomy" id="214431"/>
    <lineage>
        <taxon>Eukaryota</taxon>
        <taxon>Metazoa</taxon>
        <taxon>Chordata</taxon>
        <taxon>Craniata</taxon>
        <taxon>Vertebrata</taxon>
        <taxon>Euteleostomi</taxon>
        <taxon>Actinopterygii</taxon>
        <taxon>Neopterygii</taxon>
        <taxon>Teleostei</taxon>
        <taxon>Neoteleostei</taxon>
        <taxon>Acanthomorphata</taxon>
        <taxon>Eupercaria</taxon>
        <taxon>Centrarchiformes</taxon>
        <taxon>Terapontoidei</taxon>
        <taxon>Terapontidae</taxon>
        <taxon>Scortum</taxon>
    </lineage>
</organism>
<dbReference type="Proteomes" id="UP000831701">
    <property type="component" value="Chromosome 13"/>
</dbReference>
<reference evidence="1" key="1">
    <citation type="submission" date="2022-04" db="EMBL/GenBank/DDBJ databases">
        <title>Jade perch genome.</title>
        <authorList>
            <person name="Chao B."/>
        </authorList>
    </citation>
    <scope>NUCLEOTIDE SEQUENCE</scope>
    <source>
        <strain evidence="1">CB-2022</strain>
    </source>
</reference>
<evidence type="ECO:0000313" key="2">
    <source>
        <dbReference type="Proteomes" id="UP000831701"/>
    </source>
</evidence>
<evidence type="ECO:0000313" key="1">
    <source>
        <dbReference type="EMBL" id="KAI3364121.1"/>
    </source>
</evidence>
<keyword evidence="2" id="KW-1185">Reference proteome</keyword>
<protein>
    <submittedName>
        <fullName evidence="1">Uncharacterized protein</fullName>
    </submittedName>
</protein>
<comment type="caution">
    <text evidence="1">The sequence shown here is derived from an EMBL/GenBank/DDBJ whole genome shotgun (WGS) entry which is preliminary data.</text>
</comment>
<accession>A0ACB8W8B1</accession>
<proteinExistence type="predicted"/>
<dbReference type="EMBL" id="CM041543">
    <property type="protein sequence ID" value="KAI3364121.1"/>
    <property type="molecule type" value="Genomic_DNA"/>
</dbReference>